<dbReference type="STRING" id="230819.A0A5C3KFM5"/>
<dbReference type="Proteomes" id="UP000307440">
    <property type="component" value="Unassembled WGS sequence"/>
</dbReference>
<name>A0A5C3KFM5_COPMA</name>
<gene>
    <name evidence="1" type="ORF">FA15DRAFT_603109</name>
</gene>
<dbReference type="AlphaFoldDB" id="A0A5C3KFM5"/>
<evidence type="ECO:0000313" key="2">
    <source>
        <dbReference type="Proteomes" id="UP000307440"/>
    </source>
</evidence>
<sequence length="363" mass="41043">MEQGRQTRQIVVVDHVHKDDAHQADIDMNNLPAASCGYQAVRDARNEKSRERKTFTIPQLKADGYRELEWDGRTTIAVTEKSSGKIALALVGQPNDPTYAKSQLNVTNAMLKASESANFTSEDLNHRRASNSPALNVGISYGMGSVRPGNLVNERQHTPILQALLDNKDLRRMASFADATFKLWSPRVYKYIDDHLLKLYQHNPRLKKNFDNSIFPCAAFNFGPQVCCYGHRDMLNCPFAWCAIQALGQFDHTKGGHLVVEELKLYIQFPAGALIHIPSATLTHGNTPVQEHEIRLSFTQFCAGGLLRFVNNGFQGEKGLKRRNKRLYQQKMEEKKDRWEMGLALLCTVDEILDPAIHRPRDA</sequence>
<organism evidence="1 2">
    <name type="scientific">Coprinopsis marcescibilis</name>
    <name type="common">Agaric fungus</name>
    <name type="synonym">Psathyrella marcescibilis</name>
    <dbReference type="NCBI Taxonomy" id="230819"/>
    <lineage>
        <taxon>Eukaryota</taxon>
        <taxon>Fungi</taxon>
        <taxon>Dikarya</taxon>
        <taxon>Basidiomycota</taxon>
        <taxon>Agaricomycotina</taxon>
        <taxon>Agaricomycetes</taxon>
        <taxon>Agaricomycetidae</taxon>
        <taxon>Agaricales</taxon>
        <taxon>Agaricineae</taxon>
        <taxon>Psathyrellaceae</taxon>
        <taxon>Coprinopsis</taxon>
    </lineage>
</organism>
<evidence type="ECO:0000313" key="1">
    <source>
        <dbReference type="EMBL" id="TFK18565.1"/>
    </source>
</evidence>
<dbReference type="EMBL" id="ML210392">
    <property type="protein sequence ID" value="TFK18565.1"/>
    <property type="molecule type" value="Genomic_DNA"/>
</dbReference>
<accession>A0A5C3KFM5</accession>
<proteinExistence type="predicted"/>
<keyword evidence="2" id="KW-1185">Reference proteome</keyword>
<dbReference type="OrthoDB" id="3020801at2759"/>
<evidence type="ECO:0008006" key="3">
    <source>
        <dbReference type="Google" id="ProtNLM"/>
    </source>
</evidence>
<dbReference type="Gene3D" id="3.60.130.30">
    <property type="match status" value="1"/>
</dbReference>
<protein>
    <recommendedName>
        <fullName evidence="3">2OGFeDO JBP1/TET oxygenase domain-containing protein</fullName>
    </recommendedName>
</protein>
<reference evidence="1 2" key="1">
    <citation type="journal article" date="2019" name="Nat. Ecol. Evol.">
        <title>Megaphylogeny resolves global patterns of mushroom evolution.</title>
        <authorList>
            <person name="Varga T."/>
            <person name="Krizsan K."/>
            <person name="Foldi C."/>
            <person name="Dima B."/>
            <person name="Sanchez-Garcia M."/>
            <person name="Sanchez-Ramirez S."/>
            <person name="Szollosi G.J."/>
            <person name="Szarkandi J.G."/>
            <person name="Papp V."/>
            <person name="Albert L."/>
            <person name="Andreopoulos W."/>
            <person name="Angelini C."/>
            <person name="Antonin V."/>
            <person name="Barry K.W."/>
            <person name="Bougher N.L."/>
            <person name="Buchanan P."/>
            <person name="Buyck B."/>
            <person name="Bense V."/>
            <person name="Catcheside P."/>
            <person name="Chovatia M."/>
            <person name="Cooper J."/>
            <person name="Damon W."/>
            <person name="Desjardin D."/>
            <person name="Finy P."/>
            <person name="Geml J."/>
            <person name="Haridas S."/>
            <person name="Hughes K."/>
            <person name="Justo A."/>
            <person name="Karasinski D."/>
            <person name="Kautmanova I."/>
            <person name="Kiss B."/>
            <person name="Kocsube S."/>
            <person name="Kotiranta H."/>
            <person name="LaButti K.M."/>
            <person name="Lechner B.E."/>
            <person name="Liimatainen K."/>
            <person name="Lipzen A."/>
            <person name="Lukacs Z."/>
            <person name="Mihaltcheva S."/>
            <person name="Morgado L.N."/>
            <person name="Niskanen T."/>
            <person name="Noordeloos M.E."/>
            <person name="Ohm R.A."/>
            <person name="Ortiz-Santana B."/>
            <person name="Ovrebo C."/>
            <person name="Racz N."/>
            <person name="Riley R."/>
            <person name="Savchenko A."/>
            <person name="Shiryaev A."/>
            <person name="Soop K."/>
            <person name="Spirin V."/>
            <person name="Szebenyi C."/>
            <person name="Tomsovsky M."/>
            <person name="Tulloss R.E."/>
            <person name="Uehling J."/>
            <person name="Grigoriev I.V."/>
            <person name="Vagvolgyi C."/>
            <person name="Papp T."/>
            <person name="Martin F.M."/>
            <person name="Miettinen O."/>
            <person name="Hibbett D.S."/>
            <person name="Nagy L.G."/>
        </authorList>
    </citation>
    <scope>NUCLEOTIDE SEQUENCE [LARGE SCALE GENOMIC DNA]</scope>
    <source>
        <strain evidence="1 2">CBS 121175</strain>
    </source>
</reference>